<dbReference type="RefSeq" id="XP_056512107.1">
    <property type="nucleotide sequence ID" value="XM_056654080.1"/>
</dbReference>
<evidence type="ECO:0000313" key="2">
    <source>
        <dbReference type="EMBL" id="KAJ5101276.1"/>
    </source>
</evidence>
<feature type="domain" description="N-acetyltransferase" evidence="1">
    <location>
        <begin position="67"/>
        <end position="201"/>
    </location>
</feature>
<dbReference type="Gene3D" id="3.40.630.30">
    <property type="match status" value="1"/>
</dbReference>
<dbReference type="InterPro" id="IPR000182">
    <property type="entry name" value="GNAT_dom"/>
</dbReference>
<evidence type="ECO:0000259" key="1">
    <source>
        <dbReference type="PROSITE" id="PS51186"/>
    </source>
</evidence>
<dbReference type="OrthoDB" id="410198at2759"/>
<dbReference type="PROSITE" id="PS51186">
    <property type="entry name" value="GNAT"/>
    <property type="match status" value="1"/>
</dbReference>
<dbReference type="InterPro" id="IPR052523">
    <property type="entry name" value="Trichothecene_AcTrans"/>
</dbReference>
<dbReference type="GeneID" id="81393248"/>
<accession>A0A9W9FJC0</accession>
<dbReference type="AlphaFoldDB" id="A0A9W9FJC0"/>
<dbReference type="GO" id="GO:0016747">
    <property type="term" value="F:acyltransferase activity, transferring groups other than amino-acyl groups"/>
    <property type="evidence" value="ECO:0007669"/>
    <property type="project" value="InterPro"/>
</dbReference>
<gene>
    <name evidence="2" type="ORF">NUU61_003498</name>
</gene>
<dbReference type="PANTHER" id="PTHR42791:SF16">
    <property type="entry name" value="N-ACETYLTRANSFERASE DOMAIN-CONTAINING PROTEIN"/>
    <property type="match status" value="1"/>
</dbReference>
<dbReference type="EMBL" id="JAPMSZ010000005">
    <property type="protein sequence ID" value="KAJ5101276.1"/>
    <property type="molecule type" value="Genomic_DNA"/>
</dbReference>
<name>A0A9W9FJC0_9EURO</name>
<evidence type="ECO:0000313" key="3">
    <source>
        <dbReference type="Proteomes" id="UP001141434"/>
    </source>
</evidence>
<organism evidence="2 3">
    <name type="scientific">Penicillium alfredii</name>
    <dbReference type="NCBI Taxonomy" id="1506179"/>
    <lineage>
        <taxon>Eukaryota</taxon>
        <taxon>Fungi</taxon>
        <taxon>Dikarya</taxon>
        <taxon>Ascomycota</taxon>
        <taxon>Pezizomycotina</taxon>
        <taxon>Eurotiomycetes</taxon>
        <taxon>Eurotiomycetidae</taxon>
        <taxon>Eurotiales</taxon>
        <taxon>Aspergillaceae</taxon>
        <taxon>Penicillium</taxon>
    </lineage>
</organism>
<keyword evidence="3" id="KW-1185">Reference proteome</keyword>
<reference evidence="2" key="1">
    <citation type="submission" date="2022-11" db="EMBL/GenBank/DDBJ databases">
        <authorList>
            <person name="Petersen C."/>
        </authorList>
    </citation>
    <scope>NUCLEOTIDE SEQUENCE</scope>
    <source>
        <strain evidence="2">IBT 34128</strain>
    </source>
</reference>
<dbReference type="PANTHER" id="PTHR42791">
    <property type="entry name" value="GNAT FAMILY ACETYLTRANSFERASE"/>
    <property type="match status" value="1"/>
</dbReference>
<reference evidence="2" key="2">
    <citation type="journal article" date="2023" name="IMA Fungus">
        <title>Comparative genomic study of the Penicillium genus elucidates a diverse pangenome and 15 lateral gene transfer events.</title>
        <authorList>
            <person name="Petersen C."/>
            <person name="Sorensen T."/>
            <person name="Nielsen M.R."/>
            <person name="Sondergaard T.E."/>
            <person name="Sorensen J.L."/>
            <person name="Fitzpatrick D.A."/>
            <person name="Frisvad J.C."/>
            <person name="Nielsen K.L."/>
        </authorList>
    </citation>
    <scope>NUCLEOTIDE SEQUENCE</scope>
    <source>
        <strain evidence="2">IBT 34128</strain>
    </source>
</reference>
<comment type="caution">
    <text evidence="2">The sequence shown here is derived from an EMBL/GenBank/DDBJ whole genome shotgun (WGS) entry which is preliminary data.</text>
</comment>
<protein>
    <submittedName>
        <fullName evidence="2">GNAT family acetyltransferase</fullName>
    </submittedName>
</protein>
<dbReference type="InterPro" id="IPR016181">
    <property type="entry name" value="Acyl_CoA_acyltransferase"/>
</dbReference>
<dbReference type="Pfam" id="PF13508">
    <property type="entry name" value="Acetyltransf_7"/>
    <property type="match status" value="1"/>
</dbReference>
<dbReference type="Proteomes" id="UP001141434">
    <property type="component" value="Unassembled WGS sequence"/>
</dbReference>
<sequence length="233" mass="26706">MSSKIHLQPARAQDLPNIADLAAQAMLEDELCAWLCPQRHEHFADFRYAFLRRLKMRFVAPGYVMMVAVEQLDEDPHGRIFVERKLLDIENGYLSWVYPDRSVDPHRLEHYKTASAAVDCFPFSAFPELWYLGHLAVDPKHQRRGIGRQLVEWGLQQARQEEVCVGLEASIKGTGLYEKLGFHTINTKDLTPEIAIQAMVQESPRSWLSAPRPDLANTCGYFNHSIFYVAIAH</sequence>
<dbReference type="CDD" id="cd04301">
    <property type="entry name" value="NAT_SF"/>
    <property type="match status" value="1"/>
</dbReference>
<proteinExistence type="predicted"/>
<dbReference type="SUPFAM" id="SSF55729">
    <property type="entry name" value="Acyl-CoA N-acyltransferases (Nat)"/>
    <property type="match status" value="1"/>
</dbReference>